<reference evidence="5" key="1">
    <citation type="submission" date="2016-04" db="UniProtKB">
        <authorList>
            <consortium name="WormBaseParasite"/>
        </authorList>
    </citation>
    <scope>IDENTIFICATION</scope>
</reference>
<dbReference type="Proteomes" id="UP000274131">
    <property type="component" value="Unassembled WGS sequence"/>
</dbReference>
<accession>A0A158QA32</accession>
<feature type="domain" description="E3 ubiquitin ligase UBR4 C-terminal" evidence="2">
    <location>
        <begin position="942"/>
        <end position="1049"/>
    </location>
</feature>
<keyword evidence="1" id="KW-0863">Zinc-finger</keyword>
<organism evidence="5">
    <name type="scientific">Enterobius vermicularis</name>
    <name type="common">Human pinworm</name>
    <dbReference type="NCBI Taxonomy" id="51028"/>
    <lineage>
        <taxon>Eukaryota</taxon>
        <taxon>Metazoa</taxon>
        <taxon>Ecdysozoa</taxon>
        <taxon>Nematoda</taxon>
        <taxon>Chromadorea</taxon>
        <taxon>Rhabditida</taxon>
        <taxon>Spirurina</taxon>
        <taxon>Oxyuridomorpha</taxon>
        <taxon>Oxyuroidea</taxon>
        <taxon>Oxyuridae</taxon>
        <taxon>Enterobius</taxon>
    </lineage>
</organism>
<dbReference type="PANTHER" id="PTHR21725:SF1">
    <property type="entry name" value="E3 UBIQUITIN-PROTEIN LIGASE UBR4"/>
    <property type="match status" value="1"/>
</dbReference>
<protein>
    <submittedName>
        <fullName evidence="5">RING-type domain-containing protein</fullName>
    </submittedName>
</protein>
<sequence length="1171" mass="133342">MNLFCLWGTFQMSHLVRVLKIWAVFWPLFTAKFILLVYITKVVCDLNISLSFTRLVDHMVLRTGFKIFSAADAKKKIRVFVLSSPGHVYVESLDKAYFMTNTIQLPTAKNAVSMHYSPTYCCLFVSLQGFISILRWKILRDGTLIFVRNLDWNYVICALSVEVSPEEGPECVTALGRKIPLETSKKRTFDIILTRNDSLEWYEIFSSTISGFMQIKLFLRYLMGENEERRFTLHALLRSVLQLASRSWQLVLLNYLYNDVWPFAHFMGPRAAQLADLLATYIPRFYTNYTEISRGFVVNRLTDIKRSKMIKRMKLYYCNKNLESAVELKNRPDLWEEAADVEVAPMESEITLALPIPVQTWNIILEITEFHEGTGSSLNAAPEMVHCPRCSAAVPPNPGICPNCSENVFQCVKCRAINYDERDPFLCSSCGFCKYARLESSIICRPLPSVQHIEDDESRKAVRIEYIIKLYVFYRSKCLTCTQALVIHCVTLLQSLCVEKTIMEEIINGNFLFDRLVCFVTVSRLYAFATILLLQKEEDFSIHIEKDPLQEDYLQGRMMGNPYKSSDPGMGPLMRDIKRKICRDCELIALLDDENSMELLVDQKIISLDLPVADVYEKMWRKQHPDQPLSVVYRMRGLLGDATEPFVKTIGDASSKSFKSADGATFEQMSWLLELSMSTKSDLTEPLWEAVTSIVPNLCVGNTESMDALTETFKTSYKNFVNSKLPEDDVKKLDTLCSITGSIHASASGRLLKDKLIESGLIRSACEYLLSNHPPLFNISVEGQQWVQFLGRPSLKYVLKLLAGMAKNHEVAQEAIGETLLPILHRLEQVSSNQHIGTLAENVMEELMQNKKVAKQILNVREETKSKKKQMAMAMRQKQLSKLGMKLDESGQVKVRSTPEYSFFIIDATGSCCICREHIYATEKTMTVLEISNFTMTLKFSMATSRDEWASASLHNANTRCNVMVPVWSEKVKDSDMEVAVQRLSNDLVAAVGCEAVSVNTLLVDISLIIEKFVKFRSFSEISHGGGRESNMQYLCVLLLLGFYLRRCSPDSVIASGQNLIHSLCVTLITNKTEEWNANKGTFLQRIQSEFSRLFSIAKSELLAWIVIDRFQNEVLAVSLFLFWLYNFLSIMEKCSKFVNDFDESISQAADFQAFKTAIGNFIFIIGRHIA</sequence>
<dbReference type="WBParaSite" id="EVEC_0000396101-mRNA-1">
    <property type="protein sequence ID" value="EVEC_0000396101-mRNA-1"/>
    <property type="gene ID" value="EVEC_0000396101"/>
</dbReference>
<keyword evidence="1" id="KW-0479">Metal-binding</keyword>
<dbReference type="InterPro" id="IPR025704">
    <property type="entry name" value="E3_Ub_ligase_UBR4_C"/>
</dbReference>
<dbReference type="OrthoDB" id="30336at2759"/>
<gene>
    <name evidence="3" type="ORF">EVEC_LOCUS3669</name>
</gene>
<feature type="domain" description="E3 ubiquitin ligase UBR4 C-terminal" evidence="2">
    <location>
        <begin position="558"/>
        <end position="656"/>
    </location>
</feature>
<evidence type="ECO:0000256" key="1">
    <source>
        <dbReference type="PROSITE-ProRule" id="PRU01388"/>
    </source>
</evidence>
<feature type="domain" description="E3 ubiquitin ligase UBR4 C-terminal" evidence="2">
    <location>
        <begin position="665"/>
        <end position="935"/>
    </location>
</feature>
<comment type="similarity">
    <text evidence="1">Belongs to the UBR4 family.</text>
</comment>
<dbReference type="GO" id="GO:0008270">
    <property type="term" value="F:zinc ion binding"/>
    <property type="evidence" value="ECO:0007669"/>
    <property type="project" value="UniProtKB-KW"/>
</dbReference>
<evidence type="ECO:0000313" key="4">
    <source>
        <dbReference type="Proteomes" id="UP000274131"/>
    </source>
</evidence>
<evidence type="ECO:0000259" key="2">
    <source>
        <dbReference type="Pfam" id="PF13764"/>
    </source>
</evidence>
<feature type="region of interest" description="UBR4 E3 catalytic module" evidence="1">
    <location>
        <begin position="793"/>
        <end position="1171"/>
    </location>
</feature>
<keyword evidence="4" id="KW-1185">Reference proteome</keyword>
<dbReference type="EMBL" id="UXUI01007654">
    <property type="protein sequence ID" value="VDD88526.1"/>
    <property type="molecule type" value="Genomic_DNA"/>
</dbReference>
<evidence type="ECO:0000313" key="3">
    <source>
        <dbReference type="EMBL" id="VDD88526.1"/>
    </source>
</evidence>
<dbReference type="PANTHER" id="PTHR21725">
    <property type="entry name" value="E3 UBIQUITIN-PROTEIN LIGASE UBR4"/>
    <property type="match status" value="1"/>
</dbReference>
<dbReference type="InterPro" id="IPR045189">
    <property type="entry name" value="UBR4-like"/>
</dbReference>
<evidence type="ECO:0000313" key="5">
    <source>
        <dbReference type="WBParaSite" id="EVEC_0000396101-mRNA-1"/>
    </source>
</evidence>
<name>A0A158QA32_ENTVE</name>
<dbReference type="Pfam" id="PF13764">
    <property type="entry name" value="E3_UbLigase_R4"/>
    <property type="match status" value="3"/>
</dbReference>
<proteinExistence type="inferred from homology"/>
<dbReference type="AlphaFoldDB" id="A0A158QA32"/>
<dbReference type="PROSITE" id="PS52043">
    <property type="entry name" value="UBR4_E3"/>
    <property type="match status" value="1"/>
</dbReference>
<keyword evidence="1" id="KW-0862">Zinc</keyword>
<reference evidence="3 4" key="2">
    <citation type="submission" date="2018-10" db="EMBL/GenBank/DDBJ databases">
        <authorList>
            <consortium name="Pathogen Informatics"/>
        </authorList>
    </citation>
    <scope>NUCLEOTIDE SEQUENCE [LARGE SCALE GENOMIC DNA]</scope>
</reference>
<dbReference type="STRING" id="51028.A0A158QA32"/>